<name>A0ABS7IC89_9HYPH</name>
<keyword evidence="3" id="KW-0378">Hydrolase</keyword>
<comment type="caution">
    <text evidence="3">The sequence shown here is derived from an EMBL/GenBank/DDBJ whole genome shotgun (WGS) entry which is preliminary data.</text>
</comment>
<dbReference type="RefSeq" id="WP_221119276.1">
    <property type="nucleotide sequence ID" value="NZ_JABDYF010000003.1"/>
</dbReference>
<dbReference type="InterPro" id="IPR002711">
    <property type="entry name" value="HNH"/>
</dbReference>
<dbReference type="Proteomes" id="UP000770629">
    <property type="component" value="Unassembled WGS sequence"/>
</dbReference>
<evidence type="ECO:0000259" key="2">
    <source>
        <dbReference type="Pfam" id="PF01844"/>
    </source>
</evidence>
<organism evidence="3 4">
    <name type="scientific">Rhizobium lentis</name>
    <dbReference type="NCBI Taxonomy" id="1138194"/>
    <lineage>
        <taxon>Bacteria</taxon>
        <taxon>Pseudomonadati</taxon>
        <taxon>Pseudomonadota</taxon>
        <taxon>Alphaproteobacteria</taxon>
        <taxon>Hyphomicrobiales</taxon>
        <taxon>Rhizobiaceae</taxon>
        <taxon>Rhizobium/Agrobacterium group</taxon>
        <taxon>Rhizobium</taxon>
    </lineage>
</organism>
<sequence>MADRIEFSKKTKREALKRSGLMCEALGAMYGLPAGHRCNAPLSAGVQYDHIVLDANSKDNSLENCASVCIKCHRWKTSNHDTPMAAKTVRMQDKARGIRTAPVQKIKSAGFPVSEKAARRTPKPSLPYRPLYREEQP</sequence>
<reference evidence="3 4" key="1">
    <citation type="submission" date="2020-04" db="EMBL/GenBank/DDBJ databases">
        <title>Global-level population genomics: horizontal gene transfer, symbiosis and evolution in Rhizobia.</title>
        <authorList>
            <person name="Gai Y."/>
        </authorList>
    </citation>
    <scope>NUCLEOTIDE SEQUENCE [LARGE SCALE GENOMIC DNA]</scope>
    <source>
        <strain evidence="3 4">BLR33</strain>
    </source>
</reference>
<dbReference type="CDD" id="cd00085">
    <property type="entry name" value="HNHc"/>
    <property type="match status" value="1"/>
</dbReference>
<dbReference type="Gene3D" id="1.10.30.50">
    <property type="match status" value="1"/>
</dbReference>
<dbReference type="EMBL" id="JABDYF010000003">
    <property type="protein sequence ID" value="MBX5089395.1"/>
    <property type="molecule type" value="Genomic_DNA"/>
</dbReference>
<evidence type="ECO:0000313" key="4">
    <source>
        <dbReference type="Proteomes" id="UP000770629"/>
    </source>
</evidence>
<dbReference type="InterPro" id="IPR003615">
    <property type="entry name" value="HNH_nuc"/>
</dbReference>
<evidence type="ECO:0000256" key="1">
    <source>
        <dbReference type="SAM" id="MobiDB-lite"/>
    </source>
</evidence>
<dbReference type="GO" id="GO:0004519">
    <property type="term" value="F:endonuclease activity"/>
    <property type="evidence" value="ECO:0007669"/>
    <property type="project" value="UniProtKB-KW"/>
</dbReference>
<keyword evidence="4" id="KW-1185">Reference proteome</keyword>
<gene>
    <name evidence="3" type="ORF">HJB60_09445</name>
</gene>
<evidence type="ECO:0000313" key="3">
    <source>
        <dbReference type="EMBL" id="MBX5089395.1"/>
    </source>
</evidence>
<dbReference type="Pfam" id="PF01844">
    <property type="entry name" value="HNH"/>
    <property type="match status" value="1"/>
</dbReference>
<protein>
    <submittedName>
        <fullName evidence="3">HNH endonuclease</fullName>
    </submittedName>
</protein>
<proteinExistence type="predicted"/>
<accession>A0ABS7IC89</accession>
<keyword evidence="3" id="KW-0540">Nuclease</keyword>
<keyword evidence="3" id="KW-0255">Endonuclease</keyword>
<feature type="region of interest" description="Disordered" evidence="1">
    <location>
        <begin position="90"/>
        <end position="137"/>
    </location>
</feature>
<feature type="domain" description="HNH" evidence="2">
    <location>
        <begin position="37"/>
        <end position="78"/>
    </location>
</feature>